<comment type="subcellular location">
    <subcellularLocation>
        <location evidence="1 7">Cell membrane</location>
        <topology evidence="1 7">Multi-pass membrane protein</topology>
    </subcellularLocation>
</comment>
<proteinExistence type="inferred from homology"/>
<dbReference type="InterPro" id="IPR000515">
    <property type="entry name" value="MetI-like"/>
</dbReference>
<dbReference type="InterPro" id="IPR035906">
    <property type="entry name" value="MetI-like_sf"/>
</dbReference>
<keyword evidence="3" id="KW-1003">Cell membrane</keyword>
<dbReference type="Gene3D" id="1.10.3720.10">
    <property type="entry name" value="MetI-like"/>
    <property type="match status" value="1"/>
</dbReference>
<sequence>MKQNSNSASYSGVWKKLLKDPVGCVSLLLIGLFSVMAVGAYFISPDSTPYANEQHLEIAVKKPGFEIEMLEMRDHSVEKTSFFRRLLYGAPSQYVSTPIYRYWKQNGREYFETYTGDNPNDGDIISLSEQDDYRISKRHYILGTDRYGRCLFSQLIVGTRVSLSVGLISILISIVIGVTLGAVAAYYGKWVDNVIMWLINVVWSIPTVLLVVAITFALGKGFWQVFVAVGLTMWVDIARLVRGQVKSIKEKEFVEAARALGYSDRRIIIRQILPNVVGPITVVAASNFATAILQEAGLSFLGLGVQPPMPSWGSIIKENYGYIILDAAYMAITPGIAIMLLVLSFIALGSGLRKAMDVRN</sequence>
<evidence type="ECO:0000256" key="1">
    <source>
        <dbReference type="ARBA" id="ARBA00004651"/>
    </source>
</evidence>
<evidence type="ECO:0000256" key="7">
    <source>
        <dbReference type="RuleBase" id="RU363032"/>
    </source>
</evidence>
<feature type="transmembrane region" description="Helical" evidence="7">
    <location>
        <begin position="327"/>
        <end position="349"/>
    </location>
</feature>
<accession>A0A9D1RFT6</accession>
<keyword evidence="2 7" id="KW-0813">Transport</keyword>
<evidence type="ECO:0000256" key="6">
    <source>
        <dbReference type="ARBA" id="ARBA00023136"/>
    </source>
</evidence>
<keyword evidence="6 7" id="KW-0472">Membrane</keyword>
<protein>
    <submittedName>
        <fullName evidence="9">ABC transporter permease</fullName>
    </submittedName>
</protein>
<feature type="transmembrane region" description="Helical" evidence="7">
    <location>
        <begin position="222"/>
        <end position="241"/>
    </location>
</feature>
<dbReference type="PANTHER" id="PTHR43386:SF1">
    <property type="entry name" value="D,D-DIPEPTIDE TRANSPORT SYSTEM PERMEASE PROTEIN DDPC-RELATED"/>
    <property type="match status" value="1"/>
</dbReference>
<evidence type="ECO:0000256" key="2">
    <source>
        <dbReference type="ARBA" id="ARBA00022448"/>
    </source>
</evidence>
<feature type="transmembrane region" description="Helical" evidence="7">
    <location>
        <begin position="161"/>
        <end position="187"/>
    </location>
</feature>
<dbReference type="Pfam" id="PF00528">
    <property type="entry name" value="BPD_transp_1"/>
    <property type="match status" value="1"/>
</dbReference>
<feature type="transmembrane region" description="Helical" evidence="7">
    <location>
        <begin position="194"/>
        <end position="216"/>
    </location>
</feature>
<comment type="caution">
    <text evidence="9">The sequence shown here is derived from an EMBL/GenBank/DDBJ whole genome shotgun (WGS) entry which is preliminary data.</text>
</comment>
<gene>
    <name evidence="9" type="ORF">IAC47_02335</name>
</gene>
<comment type="similarity">
    <text evidence="7">Belongs to the binding-protein-dependent transport system permease family.</text>
</comment>
<evidence type="ECO:0000256" key="3">
    <source>
        <dbReference type="ARBA" id="ARBA00022475"/>
    </source>
</evidence>
<name>A0A9D1RFT6_9BACT</name>
<dbReference type="InterPro" id="IPR050366">
    <property type="entry name" value="BP-dependent_transpt_permease"/>
</dbReference>
<dbReference type="AlphaFoldDB" id="A0A9D1RFT6"/>
<organism evidence="9 10">
    <name type="scientific">Candidatus Onthomorpha intestinigallinarum</name>
    <dbReference type="NCBI Taxonomy" id="2840880"/>
    <lineage>
        <taxon>Bacteria</taxon>
        <taxon>Pseudomonadati</taxon>
        <taxon>Bacteroidota</taxon>
        <taxon>Bacteroidia</taxon>
        <taxon>Bacteroidales</taxon>
        <taxon>Candidatus Onthomorpha</taxon>
    </lineage>
</organism>
<dbReference type="PANTHER" id="PTHR43386">
    <property type="entry name" value="OLIGOPEPTIDE TRANSPORT SYSTEM PERMEASE PROTEIN APPC"/>
    <property type="match status" value="1"/>
</dbReference>
<feature type="domain" description="ABC transmembrane type-1" evidence="8">
    <location>
        <begin position="159"/>
        <end position="349"/>
    </location>
</feature>
<evidence type="ECO:0000256" key="4">
    <source>
        <dbReference type="ARBA" id="ARBA00022692"/>
    </source>
</evidence>
<dbReference type="GO" id="GO:0055085">
    <property type="term" value="P:transmembrane transport"/>
    <property type="evidence" value="ECO:0007669"/>
    <property type="project" value="InterPro"/>
</dbReference>
<dbReference type="PROSITE" id="PS50928">
    <property type="entry name" value="ABC_TM1"/>
    <property type="match status" value="1"/>
</dbReference>
<keyword evidence="4 7" id="KW-0812">Transmembrane</keyword>
<keyword evidence="5 7" id="KW-1133">Transmembrane helix</keyword>
<reference evidence="9" key="2">
    <citation type="submission" date="2021-04" db="EMBL/GenBank/DDBJ databases">
        <authorList>
            <person name="Gilroy R."/>
        </authorList>
    </citation>
    <scope>NUCLEOTIDE SEQUENCE</scope>
    <source>
        <strain evidence="9">Gambia16-930</strain>
    </source>
</reference>
<dbReference type="SUPFAM" id="SSF161098">
    <property type="entry name" value="MetI-like"/>
    <property type="match status" value="1"/>
</dbReference>
<evidence type="ECO:0000313" key="9">
    <source>
        <dbReference type="EMBL" id="HIW87094.1"/>
    </source>
</evidence>
<dbReference type="GO" id="GO:0005886">
    <property type="term" value="C:plasma membrane"/>
    <property type="evidence" value="ECO:0007669"/>
    <property type="project" value="UniProtKB-SubCell"/>
</dbReference>
<dbReference type="Proteomes" id="UP000824267">
    <property type="component" value="Unassembled WGS sequence"/>
</dbReference>
<feature type="transmembrane region" description="Helical" evidence="7">
    <location>
        <begin position="272"/>
        <end position="293"/>
    </location>
</feature>
<evidence type="ECO:0000256" key="5">
    <source>
        <dbReference type="ARBA" id="ARBA00022989"/>
    </source>
</evidence>
<evidence type="ECO:0000259" key="8">
    <source>
        <dbReference type="PROSITE" id="PS50928"/>
    </source>
</evidence>
<feature type="transmembrane region" description="Helical" evidence="7">
    <location>
        <begin position="21"/>
        <end position="43"/>
    </location>
</feature>
<dbReference type="CDD" id="cd06261">
    <property type="entry name" value="TM_PBP2"/>
    <property type="match status" value="1"/>
</dbReference>
<dbReference type="EMBL" id="DXGG01000078">
    <property type="protein sequence ID" value="HIW87094.1"/>
    <property type="molecule type" value="Genomic_DNA"/>
</dbReference>
<evidence type="ECO:0000313" key="10">
    <source>
        <dbReference type="Proteomes" id="UP000824267"/>
    </source>
</evidence>
<reference evidence="9" key="1">
    <citation type="journal article" date="2021" name="PeerJ">
        <title>Extensive microbial diversity within the chicken gut microbiome revealed by metagenomics and culture.</title>
        <authorList>
            <person name="Gilroy R."/>
            <person name="Ravi A."/>
            <person name="Getino M."/>
            <person name="Pursley I."/>
            <person name="Horton D.L."/>
            <person name="Alikhan N.F."/>
            <person name="Baker D."/>
            <person name="Gharbi K."/>
            <person name="Hall N."/>
            <person name="Watson M."/>
            <person name="Adriaenssens E.M."/>
            <person name="Foster-Nyarko E."/>
            <person name="Jarju S."/>
            <person name="Secka A."/>
            <person name="Antonio M."/>
            <person name="Oren A."/>
            <person name="Chaudhuri R.R."/>
            <person name="La Ragione R."/>
            <person name="Hildebrand F."/>
            <person name="Pallen M.J."/>
        </authorList>
    </citation>
    <scope>NUCLEOTIDE SEQUENCE</scope>
    <source>
        <strain evidence="9">Gambia16-930</strain>
    </source>
</reference>